<reference evidence="1 2" key="1">
    <citation type="journal article" date="2024" name="J Genomics">
        <title>Draft genome sequencing and assembly of Favolaschia claudopus CIRM-BRFM 2984 isolated from oak limbs.</title>
        <authorList>
            <person name="Navarro D."/>
            <person name="Drula E."/>
            <person name="Chaduli D."/>
            <person name="Cazenave R."/>
            <person name="Ahrendt S."/>
            <person name="Wang J."/>
            <person name="Lipzen A."/>
            <person name="Daum C."/>
            <person name="Barry K."/>
            <person name="Grigoriev I.V."/>
            <person name="Favel A."/>
            <person name="Rosso M.N."/>
            <person name="Martin F."/>
        </authorList>
    </citation>
    <scope>NUCLEOTIDE SEQUENCE [LARGE SCALE GENOMIC DNA]</scope>
    <source>
        <strain evidence="1 2">CIRM-BRFM 2984</strain>
    </source>
</reference>
<gene>
    <name evidence="1" type="ORF">R3P38DRAFT_2981975</name>
</gene>
<accession>A0AAW0AY66</accession>
<dbReference type="Proteomes" id="UP001362999">
    <property type="component" value="Unassembled WGS sequence"/>
</dbReference>
<organism evidence="1 2">
    <name type="scientific">Favolaschia claudopus</name>
    <dbReference type="NCBI Taxonomy" id="2862362"/>
    <lineage>
        <taxon>Eukaryota</taxon>
        <taxon>Fungi</taxon>
        <taxon>Dikarya</taxon>
        <taxon>Basidiomycota</taxon>
        <taxon>Agaricomycotina</taxon>
        <taxon>Agaricomycetes</taxon>
        <taxon>Agaricomycetidae</taxon>
        <taxon>Agaricales</taxon>
        <taxon>Marasmiineae</taxon>
        <taxon>Mycenaceae</taxon>
        <taxon>Favolaschia</taxon>
    </lineage>
</organism>
<evidence type="ECO:0000313" key="1">
    <source>
        <dbReference type="EMBL" id="KAK7018264.1"/>
    </source>
</evidence>
<sequence>MASRLEQKSVAPACVIWSIPPETLSEILVRCLDAKTPRKRPKYASNSRAASAVQLPSHNFPLYLTEICSWWRQVALSTPALWTSVQLSLTDRSAQQNSRILGLADFWLRRGIKGQLEIDVACFFQFPYNSSGEAASLGHLIDRYSVDLRLICLTGLPDVVLQRIHQTLSNNSFSNVEEIELEASTLELWSTRFDALETLPCLRKVCLGTQDTIHDTVLHDLELLFLPWHQLTTFCVSNPTAPSDCLGILRRCPQLEFVKLSLIAMPFKDAPSLTLPNLSRLQLYMFPAVFDPFLDALHLPSLYDLNLSLTSLPPWNPLDSDFWRRHAAQLRQLTLQTPAMPVPFSRVFHTMPQSSSLTLKTRMTPEPLGRWCRETEPLLPALTHLDLQITYPRGISLLNCVRMTLAFLTERRNPSPQSRFDGLLSQTARLQRVELHDATDYHMRSCELIGMDESLAVAMEIEFDRIRALKTGGLNIQWEIDGKDILVSRDATVGNDRDA</sequence>
<proteinExistence type="predicted"/>
<evidence type="ECO:0008006" key="3">
    <source>
        <dbReference type="Google" id="ProtNLM"/>
    </source>
</evidence>
<name>A0AAW0AY66_9AGAR</name>
<keyword evidence="2" id="KW-1185">Reference proteome</keyword>
<protein>
    <recommendedName>
        <fullName evidence="3">F-box domain-containing protein</fullName>
    </recommendedName>
</protein>
<dbReference type="AlphaFoldDB" id="A0AAW0AY66"/>
<dbReference type="InterPro" id="IPR032675">
    <property type="entry name" value="LRR_dom_sf"/>
</dbReference>
<dbReference type="Gene3D" id="3.80.10.10">
    <property type="entry name" value="Ribonuclease Inhibitor"/>
    <property type="match status" value="1"/>
</dbReference>
<dbReference type="EMBL" id="JAWWNJ010000046">
    <property type="protein sequence ID" value="KAK7018264.1"/>
    <property type="molecule type" value="Genomic_DNA"/>
</dbReference>
<comment type="caution">
    <text evidence="1">The sequence shown here is derived from an EMBL/GenBank/DDBJ whole genome shotgun (WGS) entry which is preliminary data.</text>
</comment>
<evidence type="ECO:0000313" key="2">
    <source>
        <dbReference type="Proteomes" id="UP001362999"/>
    </source>
</evidence>